<comment type="caution">
    <text evidence="3">The sequence shown here is derived from an EMBL/GenBank/DDBJ whole genome shotgun (WGS) entry which is preliminary data.</text>
</comment>
<feature type="domain" description="N-acetyltransferase" evidence="2">
    <location>
        <begin position="162"/>
        <end position="299"/>
    </location>
</feature>
<dbReference type="PANTHER" id="PTHR15298">
    <property type="entry name" value="L-COA N-ACYLTRANSFERASE-RELATED"/>
    <property type="match status" value="1"/>
</dbReference>
<name>A0A2A2J140_9BILA</name>
<dbReference type="Proteomes" id="UP000218231">
    <property type="component" value="Unassembled WGS sequence"/>
</dbReference>
<evidence type="ECO:0000313" key="4">
    <source>
        <dbReference type="Proteomes" id="UP000218231"/>
    </source>
</evidence>
<dbReference type="OrthoDB" id="5910539at2759"/>
<dbReference type="InterPro" id="IPR010313">
    <property type="entry name" value="Glycine_N-acyltransferase"/>
</dbReference>
<dbReference type="EC" id="2.3.1.-" evidence="1"/>
<dbReference type="GO" id="GO:0047961">
    <property type="term" value="F:glycine N-acyltransferase activity"/>
    <property type="evidence" value="ECO:0007669"/>
    <property type="project" value="InterPro"/>
</dbReference>
<proteinExistence type="inferred from homology"/>
<sequence length="300" mass="35124">MSTAREITSKEELEKYRDLFAAKPWPRFIRLYHAIKMELENKIPYAKFHFYVTEAGKSTYYFGIYFDDFHPGDRGGCLTIESEGEFDYDEFAAAIKETFPEPDTIGLILAKKTYTAAMRKFCTDLYPDYGPVSYFNETREFYMKKDKEQEILDNEVPEFLDVEEYELTVGDPEKDAEAIHSTWRYSFPQYVNETVAKLRHLPNVCIKKDDVPVSYILLTFYGKFCHQFTVEEYRKRGLGTVVENELMKKALKEGLIPIKEVSVDLKNVIRRGKESEFWQISLEEDGTETNMVYLSLGRRG</sequence>
<gene>
    <name evidence="3" type="ORF">WR25_25904</name>
</gene>
<dbReference type="Gene3D" id="3.40.630.30">
    <property type="match status" value="1"/>
</dbReference>
<dbReference type="PANTHER" id="PTHR15298:SF1">
    <property type="entry name" value="GLYCINE N-ACYLTRANSFERASE-LIKE PROTEIN"/>
    <property type="match status" value="1"/>
</dbReference>
<evidence type="ECO:0000259" key="2">
    <source>
        <dbReference type="PROSITE" id="PS51186"/>
    </source>
</evidence>
<evidence type="ECO:0000313" key="3">
    <source>
        <dbReference type="EMBL" id="PAV55638.1"/>
    </source>
</evidence>
<evidence type="ECO:0000256" key="1">
    <source>
        <dbReference type="RuleBase" id="RU368002"/>
    </source>
</evidence>
<comment type="similarity">
    <text evidence="1">Belongs to the glycine N-acyltransferase family.</text>
</comment>
<dbReference type="AlphaFoldDB" id="A0A2A2J140"/>
<dbReference type="EMBL" id="LIAE01010761">
    <property type="protein sequence ID" value="PAV55638.1"/>
    <property type="molecule type" value="Genomic_DNA"/>
</dbReference>
<dbReference type="GO" id="GO:0005739">
    <property type="term" value="C:mitochondrion"/>
    <property type="evidence" value="ECO:0007669"/>
    <property type="project" value="InterPro"/>
</dbReference>
<accession>A0A2A2J140</accession>
<protein>
    <recommendedName>
        <fullName evidence="1">Glycine N-acyltransferase-like protein</fullName>
        <ecNumber evidence="1">2.3.1.-</ecNumber>
    </recommendedName>
</protein>
<dbReference type="STRING" id="2018661.A0A2A2J140"/>
<dbReference type="SUPFAM" id="SSF55729">
    <property type="entry name" value="Acyl-CoA N-acyltransferases (Nat)"/>
    <property type="match status" value="1"/>
</dbReference>
<keyword evidence="1" id="KW-0012">Acyltransferase</keyword>
<reference evidence="3 4" key="1">
    <citation type="journal article" date="2017" name="Curr. Biol.">
        <title>Genome architecture and evolution of a unichromosomal asexual nematode.</title>
        <authorList>
            <person name="Fradin H."/>
            <person name="Zegar C."/>
            <person name="Gutwein M."/>
            <person name="Lucas J."/>
            <person name="Kovtun M."/>
            <person name="Corcoran D."/>
            <person name="Baugh L.R."/>
            <person name="Kiontke K."/>
            <person name="Gunsalus K."/>
            <person name="Fitch D.H."/>
            <person name="Piano F."/>
        </authorList>
    </citation>
    <scope>NUCLEOTIDE SEQUENCE [LARGE SCALE GENOMIC DNA]</scope>
    <source>
        <strain evidence="3">PF1309</strain>
    </source>
</reference>
<keyword evidence="1" id="KW-0808">Transferase</keyword>
<organism evidence="3 4">
    <name type="scientific">Diploscapter pachys</name>
    <dbReference type="NCBI Taxonomy" id="2018661"/>
    <lineage>
        <taxon>Eukaryota</taxon>
        <taxon>Metazoa</taxon>
        <taxon>Ecdysozoa</taxon>
        <taxon>Nematoda</taxon>
        <taxon>Chromadorea</taxon>
        <taxon>Rhabditida</taxon>
        <taxon>Rhabditina</taxon>
        <taxon>Rhabditomorpha</taxon>
        <taxon>Rhabditoidea</taxon>
        <taxon>Rhabditidae</taxon>
        <taxon>Diploscapter</taxon>
    </lineage>
</organism>
<dbReference type="InterPro" id="IPR016181">
    <property type="entry name" value="Acyl_CoA_acyltransferase"/>
</dbReference>
<dbReference type="InterPro" id="IPR000182">
    <property type="entry name" value="GNAT_dom"/>
</dbReference>
<dbReference type="PROSITE" id="PS51186">
    <property type="entry name" value="GNAT"/>
    <property type="match status" value="1"/>
</dbReference>
<keyword evidence="4" id="KW-1185">Reference proteome</keyword>